<dbReference type="GO" id="GO:0015087">
    <property type="term" value="F:cobalt ion transmembrane transporter activity"/>
    <property type="evidence" value="ECO:0007669"/>
    <property type="project" value="TreeGrafter"/>
</dbReference>
<dbReference type="Proteomes" id="UP000557344">
    <property type="component" value="Unassembled WGS sequence"/>
</dbReference>
<proteinExistence type="inferred from homology"/>
<comment type="function">
    <text evidence="11">Mediates influx of magnesium ions. Alternates between open and closed states. Activated by low cytoplasmic Mg(2+) levels. Inactive when cytoplasmic Mg(2+) levels are high.</text>
</comment>
<feature type="transmembrane region" description="Helical" evidence="14">
    <location>
        <begin position="346"/>
        <end position="366"/>
    </location>
</feature>
<dbReference type="InterPro" id="IPR045863">
    <property type="entry name" value="CorA_TM1_TM2"/>
</dbReference>
<evidence type="ECO:0000256" key="10">
    <source>
        <dbReference type="ARBA" id="ARBA00034269"/>
    </source>
</evidence>
<keyword evidence="5 14" id="KW-0812">Transmembrane</keyword>
<evidence type="ECO:0000313" key="17">
    <source>
        <dbReference type="Proteomes" id="UP000523431"/>
    </source>
</evidence>
<name>A0A7W6YB54_RHIET</name>
<keyword evidence="9 14" id="KW-0472">Membrane</keyword>
<comment type="similarity">
    <text evidence="2">Belongs to the CorA metal ion transporter (MIT) (TC 1.A.35) family.</text>
</comment>
<evidence type="ECO:0000256" key="8">
    <source>
        <dbReference type="ARBA" id="ARBA00023065"/>
    </source>
</evidence>
<protein>
    <submittedName>
        <fullName evidence="15">Magnesium transporter</fullName>
    </submittedName>
</protein>
<dbReference type="InterPro" id="IPR045861">
    <property type="entry name" value="CorA_cytoplasmic_dom"/>
</dbReference>
<evidence type="ECO:0000256" key="11">
    <source>
        <dbReference type="ARBA" id="ARBA00045497"/>
    </source>
</evidence>
<evidence type="ECO:0000256" key="4">
    <source>
        <dbReference type="ARBA" id="ARBA00022475"/>
    </source>
</evidence>
<evidence type="ECO:0000313" key="16">
    <source>
        <dbReference type="EMBL" id="MBB4537682.1"/>
    </source>
</evidence>
<evidence type="ECO:0000256" key="12">
    <source>
        <dbReference type="SAM" id="Coils"/>
    </source>
</evidence>
<accession>A0A7W6YB54</accession>
<dbReference type="EMBL" id="JACIID010000010">
    <property type="protein sequence ID" value="MBB4537682.1"/>
    <property type="molecule type" value="Genomic_DNA"/>
</dbReference>
<evidence type="ECO:0000256" key="7">
    <source>
        <dbReference type="ARBA" id="ARBA00022989"/>
    </source>
</evidence>
<feature type="coiled-coil region" evidence="12">
    <location>
        <begin position="205"/>
        <end position="232"/>
    </location>
</feature>
<dbReference type="AlphaFoldDB" id="A0A7W6YB54"/>
<evidence type="ECO:0000256" key="5">
    <source>
        <dbReference type="ARBA" id="ARBA00022692"/>
    </source>
</evidence>
<evidence type="ECO:0000313" key="18">
    <source>
        <dbReference type="Proteomes" id="UP000557344"/>
    </source>
</evidence>
<keyword evidence="12" id="KW-0175">Coiled coil</keyword>
<keyword evidence="7 14" id="KW-1133">Transmembrane helix</keyword>
<gene>
    <name evidence="15" type="ORF">GGE46_004455</name>
    <name evidence="16" type="ORF">GGE57_004452</name>
</gene>
<keyword evidence="8" id="KW-0406">Ion transport</keyword>
<dbReference type="Gene3D" id="3.30.460.20">
    <property type="entry name" value="CorA soluble domain-like"/>
    <property type="match status" value="1"/>
</dbReference>
<dbReference type="SUPFAM" id="SSF143865">
    <property type="entry name" value="CorA soluble domain-like"/>
    <property type="match status" value="1"/>
</dbReference>
<feature type="compositionally biased region" description="Basic and acidic residues" evidence="13">
    <location>
        <begin position="24"/>
        <end position="33"/>
    </location>
</feature>
<dbReference type="GO" id="GO:0050897">
    <property type="term" value="F:cobalt ion binding"/>
    <property type="evidence" value="ECO:0007669"/>
    <property type="project" value="TreeGrafter"/>
</dbReference>
<comment type="caution">
    <text evidence="15">The sequence shown here is derived from an EMBL/GenBank/DDBJ whole genome shotgun (WGS) entry which is preliminary data.</text>
</comment>
<evidence type="ECO:0000256" key="13">
    <source>
        <dbReference type="SAM" id="MobiDB-lite"/>
    </source>
</evidence>
<feature type="region of interest" description="Disordered" evidence="13">
    <location>
        <begin position="1"/>
        <end position="51"/>
    </location>
</feature>
<comment type="subcellular location">
    <subcellularLocation>
        <location evidence="1">Cell membrane</location>
        <topology evidence="1">Multi-pass membrane protein</topology>
    </subcellularLocation>
</comment>
<dbReference type="GO" id="GO:0000287">
    <property type="term" value="F:magnesium ion binding"/>
    <property type="evidence" value="ECO:0007669"/>
    <property type="project" value="TreeGrafter"/>
</dbReference>
<dbReference type="PANTHER" id="PTHR46494">
    <property type="entry name" value="CORA FAMILY METAL ION TRANSPORTER (EUROFUNG)"/>
    <property type="match status" value="1"/>
</dbReference>
<reference evidence="17 18" key="1">
    <citation type="submission" date="2020-08" db="EMBL/GenBank/DDBJ databases">
        <title>Genomic Encyclopedia of Type Strains, Phase IV (KMG-V): Genome sequencing to study the core and pangenomes of soil and plant-associated prokaryotes.</title>
        <authorList>
            <person name="Whitman W."/>
        </authorList>
    </citation>
    <scope>NUCLEOTIDE SEQUENCE [LARGE SCALE GENOMIC DNA]</scope>
    <source>
        <strain evidence="15 18">SEMIA 471</strain>
        <strain evidence="16 17">SEMIA 489</strain>
    </source>
</reference>
<dbReference type="FunFam" id="1.20.58.340:FF:000004">
    <property type="entry name" value="Magnesium transport protein CorA"/>
    <property type="match status" value="1"/>
</dbReference>
<keyword evidence="4" id="KW-1003">Cell membrane</keyword>
<dbReference type="EMBL" id="JACIHU010000010">
    <property type="protein sequence ID" value="MBB4481853.1"/>
    <property type="molecule type" value="Genomic_DNA"/>
</dbReference>
<dbReference type="PANTHER" id="PTHR46494:SF1">
    <property type="entry name" value="CORA FAMILY METAL ION TRANSPORTER (EUROFUNG)"/>
    <property type="match status" value="1"/>
</dbReference>
<keyword evidence="6" id="KW-0460">Magnesium</keyword>
<dbReference type="GO" id="GO:0005886">
    <property type="term" value="C:plasma membrane"/>
    <property type="evidence" value="ECO:0007669"/>
    <property type="project" value="UniProtKB-SubCell"/>
</dbReference>
<dbReference type="InterPro" id="IPR002523">
    <property type="entry name" value="MgTranspt_CorA/ZnTranspt_ZntB"/>
</dbReference>
<sequence>MIATTRIGEEAGRGEAMSGNGGRQDLERLKDPDSVSPHAGSDSASPRHERRGVVAAAVYQHGQRIRDIRIEEAGEWRSSENAIVWIGLHEPDEVLLHQVQAEFNLHPLAIEDAAQPHQRPKLEIYGDAMFIVARTAHMKDGEIIFGETHLFVGRGYVVSVRHGESSSYLAVRQRCEATPAALAHGENYILYSILDFIVDNYMPVIEVVQEEVEKLEDLVLREQLEKSDIERLYLLRRKLLRLRNAVVPLVDVCRRYEHIDLPGMDPTLQSLFRDVTDHVRRVQEDIDALREVLAFAFEASVMIGQTEQTAIARKLAAWAAILAVPTAIAGIYGMNFDDMPELKFQYGYFAVLGVIGVLCLSLFTFFRRRKWL</sequence>
<evidence type="ECO:0000256" key="2">
    <source>
        <dbReference type="ARBA" id="ARBA00009765"/>
    </source>
</evidence>
<evidence type="ECO:0000313" key="15">
    <source>
        <dbReference type="EMBL" id="MBB4481853.1"/>
    </source>
</evidence>
<dbReference type="CDD" id="cd12830">
    <property type="entry name" value="MtCorA-like"/>
    <property type="match status" value="1"/>
</dbReference>
<dbReference type="Gene3D" id="1.20.58.340">
    <property type="entry name" value="Magnesium transport protein CorA, transmembrane region"/>
    <property type="match status" value="2"/>
</dbReference>
<evidence type="ECO:0000256" key="9">
    <source>
        <dbReference type="ARBA" id="ARBA00023136"/>
    </source>
</evidence>
<evidence type="ECO:0000256" key="14">
    <source>
        <dbReference type="SAM" id="Phobius"/>
    </source>
</evidence>
<feature type="transmembrane region" description="Helical" evidence="14">
    <location>
        <begin position="315"/>
        <end position="334"/>
    </location>
</feature>
<organism evidence="15 18">
    <name type="scientific">Rhizobium etli</name>
    <dbReference type="NCBI Taxonomy" id="29449"/>
    <lineage>
        <taxon>Bacteria</taxon>
        <taxon>Pseudomonadati</taxon>
        <taxon>Pseudomonadota</taxon>
        <taxon>Alphaproteobacteria</taxon>
        <taxon>Hyphomicrobiales</taxon>
        <taxon>Rhizobiaceae</taxon>
        <taxon>Rhizobium/Agrobacterium group</taxon>
        <taxon>Rhizobium</taxon>
    </lineage>
</organism>
<dbReference type="SUPFAM" id="SSF144083">
    <property type="entry name" value="Magnesium transport protein CorA, transmembrane region"/>
    <property type="match status" value="1"/>
</dbReference>
<comment type="catalytic activity">
    <reaction evidence="10">
        <text>Mg(2+)(in) = Mg(2+)(out)</text>
        <dbReference type="Rhea" id="RHEA:29827"/>
        <dbReference type="ChEBI" id="CHEBI:18420"/>
    </reaction>
</comment>
<dbReference type="Proteomes" id="UP000523431">
    <property type="component" value="Unassembled WGS sequence"/>
</dbReference>
<dbReference type="Pfam" id="PF01544">
    <property type="entry name" value="CorA"/>
    <property type="match status" value="1"/>
</dbReference>
<evidence type="ECO:0000256" key="3">
    <source>
        <dbReference type="ARBA" id="ARBA00022448"/>
    </source>
</evidence>
<evidence type="ECO:0000256" key="1">
    <source>
        <dbReference type="ARBA" id="ARBA00004651"/>
    </source>
</evidence>
<keyword evidence="3" id="KW-0813">Transport</keyword>
<dbReference type="GO" id="GO:0015095">
    <property type="term" value="F:magnesium ion transmembrane transporter activity"/>
    <property type="evidence" value="ECO:0007669"/>
    <property type="project" value="TreeGrafter"/>
</dbReference>
<evidence type="ECO:0000256" key="6">
    <source>
        <dbReference type="ARBA" id="ARBA00022842"/>
    </source>
</evidence>